<dbReference type="InterPro" id="IPR011333">
    <property type="entry name" value="SKP1/BTB/POZ_sf"/>
</dbReference>
<sequence length="281" mass="31457">MATLPTAEHVHPAFAEKTADVVLQSTEGTLYRVHSFILRTTSAFFRTMLSLPQPTDSKQPQETIPCGEKDVVMERVLRMMCGLEIPRWASFDEVEAVIELMEKWDTPGPLSIVRSAITAPLFAREPLRVYVLTTHFGWTEETAEVLVSSLRLDLLSGAHDAALCRLSSRSLLDLVTFHDRCKARFREALDGTALFAAGNEEPRECGCGKKRDNYPWRLLKAKLITEFNCRPLGDHILVDMAGWPESAACWRARCPCGNLYYDQVSTVANIQESIKDAVTPA</sequence>
<comment type="caution">
    <text evidence="2">The sequence shown here is derived from an EMBL/GenBank/DDBJ whole genome shotgun (WGS) entry which is preliminary data.</text>
</comment>
<proteinExistence type="predicted"/>
<feature type="domain" description="BTB" evidence="1">
    <location>
        <begin position="19"/>
        <end position="101"/>
    </location>
</feature>
<dbReference type="AlphaFoldDB" id="A0AAD6U3U3"/>
<name>A0AAD6U3U3_9AGAR</name>
<reference evidence="2" key="1">
    <citation type="submission" date="2023-03" db="EMBL/GenBank/DDBJ databases">
        <title>Massive genome expansion in bonnet fungi (Mycena s.s.) driven by repeated elements and novel gene families across ecological guilds.</title>
        <authorList>
            <consortium name="Lawrence Berkeley National Laboratory"/>
            <person name="Harder C.B."/>
            <person name="Miyauchi S."/>
            <person name="Viragh M."/>
            <person name="Kuo A."/>
            <person name="Thoen E."/>
            <person name="Andreopoulos B."/>
            <person name="Lu D."/>
            <person name="Skrede I."/>
            <person name="Drula E."/>
            <person name="Henrissat B."/>
            <person name="Morin E."/>
            <person name="Kohler A."/>
            <person name="Barry K."/>
            <person name="LaButti K."/>
            <person name="Morin E."/>
            <person name="Salamov A."/>
            <person name="Lipzen A."/>
            <person name="Mereny Z."/>
            <person name="Hegedus B."/>
            <person name="Baldrian P."/>
            <person name="Stursova M."/>
            <person name="Weitz H."/>
            <person name="Taylor A."/>
            <person name="Grigoriev I.V."/>
            <person name="Nagy L.G."/>
            <person name="Martin F."/>
            <person name="Kauserud H."/>
        </authorList>
    </citation>
    <scope>NUCLEOTIDE SEQUENCE</scope>
    <source>
        <strain evidence="2">CBHHK173m</strain>
    </source>
</reference>
<evidence type="ECO:0000313" key="2">
    <source>
        <dbReference type="EMBL" id="KAJ7088851.1"/>
    </source>
</evidence>
<organism evidence="2 3">
    <name type="scientific">Mycena belliarum</name>
    <dbReference type="NCBI Taxonomy" id="1033014"/>
    <lineage>
        <taxon>Eukaryota</taxon>
        <taxon>Fungi</taxon>
        <taxon>Dikarya</taxon>
        <taxon>Basidiomycota</taxon>
        <taxon>Agaricomycotina</taxon>
        <taxon>Agaricomycetes</taxon>
        <taxon>Agaricomycetidae</taxon>
        <taxon>Agaricales</taxon>
        <taxon>Marasmiineae</taxon>
        <taxon>Mycenaceae</taxon>
        <taxon>Mycena</taxon>
    </lineage>
</organism>
<protein>
    <recommendedName>
        <fullName evidence="1">BTB domain-containing protein</fullName>
    </recommendedName>
</protein>
<dbReference type="EMBL" id="JARJCN010000025">
    <property type="protein sequence ID" value="KAJ7088851.1"/>
    <property type="molecule type" value="Genomic_DNA"/>
</dbReference>
<keyword evidence="3" id="KW-1185">Reference proteome</keyword>
<dbReference type="InterPro" id="IPR000210">
    <property type="entry name" value="BTB/POZ_dom"/>
</dbReference>
<dbReference type="Proteomes" id="UP001222325">
    <property type="component" value="Unassembled WGS sequence"/>
</dbReference>
<accession>A0AAD6U3U3</accession>
<evidence type="ECO:0000313" key="3">
    <source>
        <dbReference type="Proteomes" id="UP001222325"/>
    </source>
</evidence>
<dbReference type="Pfam" id="PF00651">
    <property type="entry name" value="BTB"/>
    <property type="match status" value="1"/>
</dbReference>
<evidence type="ECO:0000259" key="1">
    <source>
        <dbReference type="PROSITE" id="PS50097"/>
    </source>
</evidence>
<dbReference type="Gene3D" id="3.30.710.10">
    <property type="entry name" value="Potassium Channel Kv1.1, Chain A"/>
    <property type="match status" value="1"/>
</dbReference>
<gene>
    <name evidence="2" type="ORF">B0H15DRAFT_885652</name>
</gene>
<dbReference type="PROSITE" id="PS50097">
    <property type="entry name" value="BTB"/>
    <property type="match status" value="1"/>
</dbReference>
<dbReference type="CDD" id="cd18186">
    <property type="entry name" value="BTB_POZ_ZBTB_KLHL-like"/>
    <property type="match status" value="1"/>
</dbReference>